<evidence type="ECO:0000256" key="7">
    <source>
        <dbReference type="ARBA" id="ARBA00022840"/>
    </source>
</evidence>
<feature type="transmembrane region" description="Helical" evidence="10">
    <location>
        <begin position="30"/>
        <end position="52"/>
    </location>
</feature>
<dbReference type="InterPro" id="IPR003594">
    <property type="entry name" value="HATPase_dom"/>
</dbReference>
<dbReference type="Pfam" id="PF07730">
    <property type="entry name" value="HisKA_3"/>
    <property type="match status" value="1"/>
</dbReference>
<evidence type="ECO:0000256" key="4">
    <source>
        <dbReference type="ARBA" id="ARBA00022679"/>
    </source>
</evidence>
<dbReference type="Gene3D" id="1.20.5.1930">
    <property type="match status" value="1"/>
</dbReference>
<dbReference type="OrthoDB" id="227596at2"/>
<proteinExistence type="predicted"/>
<dbReference type="RefSeq" id="WP_134454702.1">
    <property type="nucleotide sequence ID" value="NZ_SOFL01000049.1"/>
</dbReference>
<evidence type="ECO:0000256" key="2">
    <source>
        <dbReference type="ARBA" id="ARBA00012438"/>
    </source>
</evidence>
<dbReference type="Pfam" id="PF02518">
    <property type="entry name" value="HATPase_c"/>
    <property type="match status" value="1"/>
</dbReference>
<dbReference type="InterPro" id="IPR011712">
    <property type="entry name" value="Sig_transdc_His_kin_sub3_dim/P"/>
</dbReference>
<dbReference type="EMBL" id="SOFL01000049">
    <property type="protein sequence ID" value="TFB98664.1"/>
    <property type="molecule type" value="Genomic_DNA"/>
</dbReference>
<feature type="region of interest" description="Disordered" evidence="9">
    <location>
        <begin position="381"/>
        <end position="404"/>
    </location>
</feature>
<dbReference type="GO" id="GO:0016020">
    <property type="term" value="C:membrane"/>
    <property type="evidence" value="ECO:0007669"/>
    <property type="project" value="InterPro"/>
</dbReference>
<dbReference type="Proteomes" id="UP000297907">
    <property type="component" value="Unassembled WGS sequence"/>
</dbReference>
<feature type="region of interest" description="Disordered" evidence="9">
    <location>
        <begin position="441"/>
        <end position="465"/>
    </location>
</feature>
<feature type="domain" description="Signal transduction histidine kinase subgroup 3 dimerisation and phosphoacceptor" evidence="12">
    <location>
        <begin position="225"/>
        <end position="290"/>
    </location>
</feature>
<keyword evidence="10" id="KW-0472">Membrane</keyword>
<evidence type="ECO:0000259" key="11">
    <source>
        <dbReference type="Pfam" id="PF02518"/>
    </source>
</evidence>
<dbReference type="InterPro" id="IPR036890">
    <property type="entry name" value="HATPase_C_sf"/>
</dbReference>
<keyword evidence="8" id="KW-0902">Two-component regulatory system</keyword>
<evidence type="ECO:0000313" key="14">
    <source>
        <dbReference type="EMBL" id="TFB98664.1"/>
    </source>
</evidence>
<keyword evidence="7" id="KW-0067">ATP-binding</keyword>
<feature type="domain" description="DUF7134" evidence="13">
    <location>
        <begin position="25"/>
        <end position="144"/>
    </location>
</feature>
<dbReference type="Gene3D" id="3.30.565.10">
    <property type="entry name" value="Histidine kinase-like ATPase, C-terminal domain"/>
    <property type="match status" value="1"/>
</dbReference>
<dbReference type="EC" id="2.7.13.3" evidence="2"/>
<organism evidence="14 15">
    <name type="scientific">Cryobacterium adonitolivorans</name>
    <dbReference type="NCBI Taxonomy" id="1259189"/>
    <lineage>
        <taxon>Bacteria</taxon>
        <taxon>Bacillati</taxon>
        <taxon>Actinomycetota</taxon>
        <taxon>Actinomycetes</taxon>
        <taxon>Micrococcales</taxon>
        <taxon>Microbacteriaceae</taxon>
        <taxon>Cryobacterium</taxon>
    </lineage>
</organism>
<evidence type="ECO:0000256" key="6">
    <source>
        <dbReference type="ARBA" id="ARBA00022777"/>
    </source>
</evidence>
<protein>
    <recommendedName>
        <fullName evidence="2">histidine kinase</fullName>
        <ecNumber evidence="2">2.7.13.3</ecNumber>
    </recommendedName>
</protein>
<comment type="caution">
    <text evidence="14">The sequence shown here is derived from an EMBL/GenBank/DDBJ whole genome shotgun (WGS) entry which is preliminary data.</text>
</comment>
<comment type="catalytic activity">
    <reaction evidence="1">
        <text>ATP + protein L-histidine = ADP + protein N-phospho-L-histidine.</text>
        <dbReference type="EC" id="2.7.13.3"/>
    </reaction>
</comment>
<keyword evidence="5" id="KW-0547">Nucleotide-binding</keyword>
<accession>A0A4R8VYM6</accession>
<feature type="transmembrane region" description="Helical" evidence="10">
    <location>
        <begin position="58"/>
        <end position="76"/>
    </location>
</feature>
<dbReference type="Pfam" id="PF23539">
    <property type="entry name" value="DUF7134"/>
    <property type="match status" value="1"/>
</dbReference>
<keyword evidence="6 14" id="KW-0418">Kinase</keyword>
<name>A0A4R8VYM6_9MICO</name>
<keyword evidence="15" id="KW-1185">Reference proteome</keyword>
<feature type="domain" description="Histidine kinase/HSP90-like ATPase" evidence="11">
    <location>
        <begin position="342"/>
        <end position="437"/>
    </location>
</feature>
<feature type="transmembrane region" description="Helical" evidence="10">
    <location>
        <begin position="167"/>
        <end position="189"/>
    </location>
</feature>
<feature type="transmembrane region" description="Helical" evidence="10">
    <location>
        <begin position="83"/>
        <end position="98"/>
    </location>
</feature>
<dbReference type="SUPFAM" id="SSF55874">
    <property type="entry name" value="ATPase domain of HSP90 chaperone/DNA topoisomerase II/histidine kinase"/>
    <property type="match status" value="1"/>
</dbReference>
<evidence type="ECO:0000256" key="5">
    <source>
        <dbReference type="ARBA" id="ARBA00022741"/>
    </source>
</evidence>
<dbReference type="AlphaFoldDB" id="A0A4R8VYM6"/>
<evidence type="ECO:0000259" key="12">
    <source>
        <dbReference type="Pfam" id="PF07730"/>
    </source>
</evidence>
<evidence type="ECO:0000256" key="8">
    <source>
        <dbReference type="ARBA" id="ARBA00023012"/>
    </source>
</evidence>
<dbReference type="PANTHER" id="PTHR24421">
    <property type="entry name" value="NITRATE/NITRITE SENSOR PROTEIN NARX-RELATED"/>
    <property type="match status" value="1"/>
</dbReference>
<evidence type="ECO:0000256" key="10">
    <source>
        <dbReference type="SAM" id="Phobius"/>
    </source>
</evidence>
<evidence type="ECO:0000259" key="13">
    <source>
        <dbReference type="Pfam" id="PF23539"/>
    </source>
</evidence>
<keyword evidence="10" id="KW-0812">Transmembrane</keyword>
<keyword evidence="3" id="KW-0597">Phosphoprotein</keyword>
<evidence type="ECO:0000256" key="1">
    <source>
        <dbReference type="ARBA" id="ARBA00000085"/>
    </source>
</evidence>
<dbReference type="GO" id="GO:0046983">
    <property type="term" value="F:protein dimerization activity"/>
    <property type="evidence" value="ECO:0007669"/>
    <property type="project" value="InterPro"/>
</dbReference>
<dbReference type="InterPro" id="IPR050482">
    <property type="entry name" value="Sensor_HK_TwoCompSys"/>
</dbReference>
<dbReference type="PANTHER" id="PTHR24421:SF10">
    <property type="entry name" value="NITRATE_NITRITE SENSOR PROTEIN NARQ"/>
    <property type="match status" value="1"/>
</dbReference>
<evidence type="ECO:0000256" key="9">
    <source>
        <dbReference type="SAM" id="MobiDB-lite"/>
    </source>
</evidence>
<reference evidence="14 15" key="1">
    <citation type="submission" date="2019-03" db="EMBL/GenBank/DDBJ databases">
        <title>Genomics of glacier-inhabiting Cryobacterium strains.</title>
        <authorList>
            <person name="Liu Q."/>
            <person name="Xin Y.-H."/>
        </authorList>
    </citation>
    <scope>NUCLEOTIDE SEQUENCE [LARGE SCALE GENOMIC DNA]</scope>
    <source>
        <strain evidence="14 15">RHLS22-1</strain>
    </source>
</reference>
<dbReference type="GO" id="GO:0000155">
    <property type="term" value="F:phosphorelay sensor kinase activity"/>
    <property type="evidence" value="ECO:0007669"/>
    <property type="project" value="InterPro"/>
</dbReference>
<keyword evidence="4" id="KW-0808">Transferase</keyword>
<dbReference type="InterPro" id="IPR055558">
    <property type="entry name" value="DUF7134"/>
</dbReference>
<dbReference type="CDD" id="cd16917">
    <property type="entry name" value="HATPase_UhpB-NarQ-NarX-like"/>
    <property type="match status" value="1"/>
</dbReference>
<evidence type="ECO:0000256" key="3">
    <source>
        <dbReference type="ARBA" id="ARBA00022553"/>
    </source>
</evidence>
<gene>
    <name evidence="14" type="ORF">E3O42_14950</name>
</gene>
<dbReference type="GO" id="GO:0005524">
    <property type="term" value="F:ATP binding"/>
    <property type="evidence" value="ECO:0007669"/>
    <property type="project" value="UniProtKB-KW"/>
</dbReference>
<feature type="transmembrane region" description="Helical" evidence="10">
    <location>
        <begin position="129"/>
        <end position="147"/>
    </location>
</feature>
<keyword evidence="10" id="KW-1133">Transmembrane helix</keyword>
<sequence length="465" mass="49832">MTAESRTERVADPLADGWRRPRGPRTAYRVDAWVALALAGGTALSISLTLGTGLMGDAPWWQVVIWVALIALPLAARRRWPEAVALLVSLVFAVFGSMGVTDGLFSSICLYVAIYSVGAWSHHRTIARWTRLGIIAGMFIWLFWSLLETANQSTAIPELSRDGFFSPYAAYGLLQVLLNLVYFWAAYYFGGAAWQAARRSAALEALTRELATERERTAAQAVSLERVRIARELHDVIAHHVSLMGVQAGAARRILDRDPANAARAITVIEESARSAVDELNTMLGALRADDTDGAQPAHQSTSTRGVDQLAELAQENTDAGLAVRLQVIGEPRPVPGTIGLSLYRIAQEALTNTRKHAGTGATAELRLRYEADAVELEATDTGRGVRPPAGTAAEQRAPGGLGQQGMRERVAAVGGTLELANRPRGGYLVRARVPLAAPPVAATESPSLPLPAEALAPASVQDTE</sequence>
<evidence type="ECO:0000313" key="15">
    <source>
        <dbReference type="Proteomes" id="UP000297907"/>
    </source>
</evidence>